<keyword evidence="2" id="KW-1185">Reference proteome</keyword>
<evidence type="ECO:0000313" key="1">
    <source>
        <dbReference type="EMBL" id="GIX71673.1"/>
    </source>
</evidence>
<dbReference type="EMBL" id="BPLQ01000476">
    <property type="protein sequence ID" value="GIX71673.1"/>
    <property type="molecule type" value="Genomic_DNA"/>
</dbReference>
<evidence type="ECO:0000313" key="2">
    <source>
        <dbReference type="Proteomes" id="UP001054837"/>
    </source>
</evidence>
<comment type="caution">
    <text evidence="1">The sequence shown here is derived from an EMBL/GenBank/DDBJ whole genome shotgun (WGS) entry which is preliminary data.</text>
</comment>
<name>A0AAV4MIE4_9ARAC</name>
<gene>
    <name evidence="1" type="ORF">CDAR_534481</name>
</gene>
<dbReference type="Proteomes" id="UP001054837">
    <property type="component" value="Unassembled WGS sequence"/>
</dbReference>
<dbReference type="AlphaFoldDB" id="A0AAV4MIE4"/>
<reference evidence="1 2" key="1">
    <citation type="submission" date="2021-06" db="EMBL/GenBank/DDBJ databases">
        <title>Caerostris darwini draft genome.</title>
        <authorList>
            <person name="Kono N."/>
            <person name="Arakawa K."/>
        </authorList>
    </citation>
    <scope>NUCLEOTIDE SEQUENCE [LARGE SCALE GENOMIC DNA]</scope>
</reference>
<organism evidence="1 2">
    <name type="scientific">Caerostris darwini</name>
    <dbReference type="NCBI Taxonomy" id="1538125"/>
    <lineage>
        <taxon>Eukaryota</taxon>
        <taxon>Metazoa</taxon>
        <taxon>Ecdysozoa</taxon>
        <taxon>Arthropoda</taxon>
        <taxon>Chelicerata</taxon>
        <taxon>Arachnida</taxon>
        <taxon>Araneae</taxon>
        <taxon>Araneomorphae</taxon>
        <taxon>Entelegynae</taxon>
        <taxon>Araneoidea</taxon>
        <taxon>Araneidae</taxon>
        <taxon>Caerostris</taxon>
    </lineage>
</organism>
<protein>
    <submittedName>
        <fullName evidence="1">Uncharacterized protein</fullName>
    </submittedName>
</protein>
<accession>A0AAV4MIE4</accession>
<sequence length="129" mass="14331">MDMITPESRNGNAQMNMMATSKKHGSFQMDMVVPESKTGGVLMNMMVPYYKNGGSQMDKLAPELRNGGTQCDKPFSFRSAIAIFITHMPRTAKRGTKPVPNPNHVETVSCVSSRIHQKYESPPSERPIV</sequence>
<proteinExistence type="predicted"/>